<evidence type="ECO:0000256" key="1">
    <source>
        <dbReference type="ARBA" id="ARBA00007233"/>
    </source>
</evidence>
<dbReference type="GO" id="GO:0004869">
    <property type="term" value="F:cysteine-type endopeptidase inhibitor activity"/>
    <property type="evidence" value="ECO:0007669"/>
    <property type="project" value="UniProtKB-KW"/>
</dbReference>
<feature type="chain" id="PRO_5032323133" evidence="4">
    <location>
        <begin position="26"/>
        <end position="139"/>
    </location>
</feature>
<evidence type="ECO:0000313" key="6">
    <source>
        <dbReference type="EMBL" id="KAF3323712.1"/>
    </source>
</evidence>
<evidence type="ECO:0000256" key="3">
    <source>
        <dbReference type="ARBA" id="ARBA00022704"/>
    </source>
</evidence>
<feature type="signal peptide" evidence="4">
    <location>
        <begin position="1"/>
        <end position="25"/>
    </location>
</feature>
<dbReference type="Gene3D" id="3.10.450.10">
    <property type="match status" value="1"/>
</dbReference>
<dbReference type="SUPFAM" id="SSF54403">
    <property type="entry name" value="Cystatin/monellin"/>
    <property type="match status" value="1"/>
</dbReference>
<dbReference type="SMART" id="SM00043">
    <property type="entry name" value="CY"/>
    <property type="match status" value="1"/>
</dbReference>
<dbReference type="InterPro" id="IPR018073">
    <property type="entry name" value="Prot_inh_cystat_CS"/>
</dbReference>
<dbReference type="InterPro" id="IPR000010">
    <property type="entry name" value="Cystatin_dom"/>
</dbReference>
<feature type="domain" description="Cystatin" evidence="5">
    <location>
        <begin position="32"/>
        <end position="137"/>
    </location>
</feature>
<reference evidence="6" key="1">
    <citation type="submission" date="2020-01" db="EMBL/GenBank/DDBJ databases">
        <title>Genome sequence of Kobresia littledalei, the first chromosome-level genome in the family Cyperaceae.</title>
        <authorList>
            <person name="Qu G."/>
        </authorList>
    </citation>
    <scope>NUCLEOTIDE SEQUENCE</scope>
    <source>
        <strain evidence="6">C.B.Clarke</strain>
        <tissue evidence="6">Leaf</tissue>
    </source>
</reference>
<dbReference type="PROSITE" id="PS00287">
    <property type="entry name" value="CYSTATIN"/>
    <property type="match status" value="1"/>
</dbReference>
<proteinExistence type="inferred from homology"/>
<evidence type="ECO:0000256" key="4">
    <source>
        <dbReference type="SAM" id="SignalP"/>
    </source>
</evidence>
<accession>A0A833V4M8</accession>
<evidence type="ECO:0000259" key="5">
    <source>
        <dbReference type="SMART" id="SM00043"/>
    </source>
</evidence>
<name>A0A833V4M8_9POAL</name>
<dbReference type="Proteomes" id="UP000623129">
    <property type="component" value="Unassembled WGS sequence"/>
</dbReference>
<dbReference type="PANTHER" id="PTHR47373">
    <property type="entry name" value="CYSTEINE PROTEINASE INHIBITOR 2"/>
    <property type="match status" value="1"/>
</dbReference>
<evidence type="ECO:0000256" key="2">
    <source>
        <dbReference type="ARBA" id="ARBA00022690"/>
    </source>
</evidence>
<keyword evidence="3" id="KW-0789">Thiol protease inhibitor</keyword>
<dbReference type="Pfam" id="PF16845">
    <property type="entry name" value="SQAPI"/>
    <property type="match status" value="1"/>
</dbReference>
<dbReference type="InterPro" id="IPR046350">
    <property type="entry name" value="Cystatin_sf"/>
</dbReference>
<organism evidence="6 7">
    <name type="scientific">Carex littledalei</name>
    <dbReference type="NCBI Taxonomy" id="544730"/>
    <lineage>
        <taxon>Eukaryota</taxon>
        <taxon>Viridiplantae</taxon>
        <taxon>Streptophyta</taxon>
        <taxon>Embryophyta</taxon>
        <taxon>Tracheophyta</taxon>
        <taxon>Spermatophyta</taxon>
        <taxon>Magnoliopsida</taxon>
        <taxon>Liliopsida</taxon>
        <taxon>Poales</taxon>
        <taxon>Cyperaceae</taxon>
        <taxon>Cyperoideae</taxon>
        <taxon>Cariceae</taxon>
        <taxon>Carex</taxon>
        <taxon>Carex subgen. Euthyceras</taxon>
    </lineage>
</organism>
<keyword evidence="4" id="KW-0732">Signal</keyword>
<comment type="caution">
    <text evidence="6">The sequence shown here is derived from an EMBL/GenBank/DDBJ whole genome shotgun (WGS) entry which is preliminary data.</text>
</comment>
<gene>
    <name evidence="6" type="ORF">FCM35_KLT12443</name>
</gene>
<dbReference type="PANTHER" id="PTHR47373:SF2">
    <property type="entry name" value="CYSTEINE PROTEINASE INHIBITOR 10"/>
    <property type="match status" value="1"/>
</dbReference>
<dbReference type="OrthoDB" id="1908104at2759"/>
<dbReference type="EMBL" id="SWLB01000023">
    <property type="protein sequence ID" value="KAF3323712.1"/>
    <property type="molecule type" value="Genomic_DNA"/>
</dbReference>
<keyword evidence="7" id="KW-1185">Reference proteome</keyword>
<dbReference type="CDD" id="cd00042">
    <property type="entry name" value="CY"/>
    <property type="match status" value="1"/>
</dbReference>
<evidence type="ECO:0000313" key="7">
    <source>
        <dbReference type="Proteomes" id="UP000623129"/>
    </source>
</evidence>
<keyword evidence="2" id="KW-0646">Protease inhibitor</keyword>
<dbReference type="AlphaFoldDB" id="A0A833V4M8"/>
<protein>
    <submittedName>
        <fullName evidence="6">Cysteine proteinase inhibitor 5</fullName>
    </submittedName>
</protein>
<comment type="similarity">
    <text evidence="1">Belongs to the cystatin family. Phytocystatin subfamily.</text>
</comment>
<sequence>MYMHHHYPFFLLFSTICLLAFLAAASSPAPTPAVGGRTVIPHVESNKEVQSLGRFSVAQYNYRLRNSSNATVTLHHAKPLTFSRVVEAEQQIVSGVKYYLKVVAKDGKHSTAEKMFNAVVVVKPWLKSKELVSFTPSPK</sequence>